<protein>
    <recommendedName>
        <fullName evidence="9">Lipoprotein signal peptidase</fullName>
        <ecNumber evidence="9">3.4.23.36</ecNumber>
    </recommendedName>
    <alternativeName>
        <fullName evidence="9">Prolipoprotein signal peptidase</fullName>
    </alternativeName>
    <alternativeName>
        <fullName evidence="9">Signal peptidase II</fullName>
        <shortName evidence="9">SPase II</shortName>
    </alternativeName>
</protein>
<comment type="pathway">
    <text evidence="9">Protein modification; lipoprotein biosynthesis (signal peptide cleavage).</text>
</comment>
<evidence type="ECO:0000256" key="4">
    <source>
        <dbReference type="ARBA" id="ARBA00022692"/>
    </source>
</evidence>
<dbReference type="PANTHER" id="PTHR33695:SF1">
    <property type="entry name" value="LIPOPROTEIN SIGNAL PEPTIDASE"/>
    <property type="match status" value="1"/>
</dbReference>
<comment type="catalytic activity">
    <reaction evidence="9 10">
        <text>Release of signal peptides from bacterial membrane prolipoproteins. Hydrolyzes -Xaa-Yaa-Zaa-|-(S,diacylglyceryl)Cys-, in which Xaa is hydrophobic (preferably Leu), and Yaa (Ala or Ser) and Zaa (Gly or Ala) have small, neutral side chains.</text>
        <dbReference type="EC" id="3.4.23.36"/>
    </reaction>
</comment>
<dbReference type="EC" id="3.4.23.36" evidence="9"/>
<organism evidence="12 13">
    <name type="scientific">Sphingomonas kyeonggiensis</name>
    <dbReference type="NCBI Taxonomy" id="1268553"/>
    <lineage>
        <taxon>Bacteria</taxon>
        <taxon>Pseudomonadati</taxon>
        <taxon>Pseudomonadota</taxon>
        <taxon>Alphaproteobacteria</taxon>
        <taxon>Sphingomonadales</taxon>
        <taxon>Sphingomonadaceae</taxon>
        <taxon>Sphingomonas</taxon>
    </lineage>
</organism>
<dbReference type="AlphaFoldDB" id="A0A7W7JYT2"/>
<evidence type="ECO:0000256" key="3">
    <source>
        <dbReference type="ARBA" id="ARBA00022670"/>
    </source>
</evidence>
<comment type="caution">
    <text evidence="9">Lacks conserved residue(s) required for the propagation of feature annotation.</text>
</comment>
<sequence>MTRGIGFAVAALVFVIDQVTKLLVVRALGVDLAFVQTLIQQKLGLDGLNHVQEVLPIFDLRFVANIGVSLGLFAANSDATRWMLVLLTGAIAAGVIWWMFREKKLPDVCALGMVLGGALGNILDRARLGFVVDFADLHFGTWRPFLVFNVADAAITIGVLILLIRALLVRDKAAGESPAAVENEVNA</sequence>
<evidence type="ECO:0000256" key="10">
    <source>
        <dbReference type="RuleBase" id="RU000594"/>
    </source>
</evidence>
<evidence type="ECO:0000256" key="8">
    <source>
        <dbReference type="ARBA" id="ARBA00023136"/>
    </source>
</evidence>
<dbReference type="PRINTS" id="PR00781">
    <property type="entry name" value="LIPOSIGPTASE"/>
</dbReference>
<feature type="transmembrane region" description="Helical" evidence="9">
    <location>
        <begin position="82"/>
        <end position="100"/>
    </location>
</feature>
<evidence type="ECO:0000313" key="12">
    <source>
        <dbReference type="EMBL" id="MBB4837568.1"/>
    </source>
</evidence>
<keyword evidence="7 9" id="KW-1133">Transmembrane helix</keyword>
<dbReference type="HAMAP" id="MF_00161">
    <property type="entry name" value="LspA"/>
    <property type="match status" value="1"/>
</dbReference>
<dbReference type="Proteomes" id="UP000575241">
    <property type="component" value="Unassembled WGS sequence"/>
</dbReference>
<proteinExistence type="inferred from homology"/>
<evidence type="ECO:0000256" key="5">
    <source>
        <dbReference type="ARBA" id="ARBA00022750"/>
    </source>
</evidence>
<dbReference type="GO" id="GO:0006508">
    <property type="term" value="P:proteolysis"/>
    <property type="evidence" value="ECO:0007669"/>
    <property type="project" value="UniProtKB-KW"/>
</dbReference>
<dbReference type="GO" id="GO:0005886">
    <property type="term" value="C:plasma membrane"/>
    <property type="evidence" value="ECO:0007669"/>
    <property type="project" value="UniProtKB-SubCell"/>
</dbReference>
<dbReference type="NCBIfam" id="TIGR00077">
    <property type="entry name" value="lspA"/>
    <property type="match status" value="1"/>
</dbReference>
<evidence type="ECO:0000313" key="13">
    <source>
        <dbReference type="Proteomes" id="UP000575241"/>
    </source>
</evidence>
<evidence type="ECO:0000256" key="1">
    <source>
        <dbReference type="ARBA" id="ARBA00006139"/>
    </source>
</evidence>
<dbReference type="GO" id="GO:0004190">
    <property type="term" value="F:aspartic-type endopeptidase activity"/>
    <property type="evidence" value="ECO:0007669"/>
    <property type="project" value="UniProtKB-UniRule"/>
</dbReference>
<name>A0A7W7JYT2_9SPHN</name>
<dbReference type="EMBL" id="JACHLN010000001">
    <property type="protein sequence ID" value="MBB4837568.1"/>
    <property type="molecule type" value="Genomic_DNA"/>
</dbReference>
<keyword evidence="13" id="KW-1185">Reference proteome</keyword>
<keyword evidence="8 9" id="KW-0472">Membrane</keyword>
<comment type="similarity">
    <text evidence="1 9 11">Belongs to the peptidase A8 family.</text>
</comment>
<feature type="transmembrane region" description="Helical" evidence="9">
    <location>
        <begin position="146"/>
        <end position="168"/>
    </location>
</feature>
<evidence type="ECO:0000256" key="6">
    <source>
        <dbReference type="ARBA" id="ARBA00022801"/>
    </source>
</evidence>
<evidence type="ECO:0000256" key="2">
    <source>
        <dbReference type="ARBA" id="ARBA00022475"/>
    </source>
</evidence>
<evidence type="ECO:0000256" key="7">
    <source>
        <dbReference type="ARBA" id="ARBA00022989"/>
    </source>
</evidence>
<dbReference type="InterPro" id="IPR001872">
    <property type="entry name" value="Peptidase_A8"/>
</dbReference>
<feature type="active site" evidence="9">
    <location>
        <position position="133"/>
    </location>
</feature>
<evidence type="ECO:0000256" key="11">
    <source>
        <dbReference type="RuleBase" id="RU004181"/>
    </source>
</evidence>
<dbReference type="Pfam" id="PF01252">
    <property type="entry name" value="Peptidase_A8"/>
    <property type="match status" value="1"/>
</dbReference>
<dbReference type="PROSITE" id="PS00855">
    <property type="entry name" value="SPASE_II"/>
    <property type="match status" value="1"/>
</dbReference>
<dbReference type="UniPathway" id="UPA00665"/>
<dbReference type="PANTHER" id="PTHR33695">
    <property type="entry name" value="LIPOPROTEIN SIGNAL PEPTIDASE"/>
    <property type="match status" value="1"/>
</dbReference>
<keyword evidence="4 9" id="KW-0812">Transmembrane</keyword>
<keyword evidence="2 9" id="KW-1003">Cell membrane</keyword>
<accession>A0A7W7JYT2</accession>
<keyword evidence="3 9" id="KW-0645">Protease</keyword>
<feature type="active site" evidence="9">
    <location>
        <position position="152"/>
    </location>
</feature>
<comment type="subcellular location">
    <subcellularLocation>
        <location evidence="9">Cell membrane</location>
        <topology evidence="9">Multi-pass membrane protein</topology>
    </subcellularLocation>
</comment>
<keyword evidence="5 9" id="KW-0064">Aspartyl protease</keyword>
<reference evidence="12 13" key="1">
    <citation type="submission" date="2020-08" db="EMBL/GenBank/DDBJ databases">
        <title>Functional genomics of gut bacteria from endangered species of beetles.</title>
        <authorList>
            <person name="Carlos-Shanley C."/>
        </authorList>
    </citation>
    <scope>NUCLEOTIDE SEQUENCE [LARGE SCALE GENOMIC DNA]</scope>
    <source>
        <strain evidence="12 13">S00224</strain>
    </source>
</reference>
<keyword evidence="6 9" id="KW-0378">Hydrolase</keyword>
<comment type="function">
    <text evidence="9 10">This protein specifically catalyzes the removal of signal peptides from prolipoproteins.</text>
</comment>
<comment type="caution">
    <text evidence="12">The sequence shown here is derived from an EMBL/GenBank/DDBJ whole genome shotgun (WGS) entry which is preliminary data.</text>
</comment>
<evidence type="ECO:0000256" key="9">
    <source>
        <dbReference type="HAMAP-Rule" id="MF_00161"/>
    </source>
</evidence>
<gene>
    <name evidence="9" type="primary">lspA</name>
    <name evidence="12" type="ORF">HNP52_000619</name>
</gene>